<dbReference type="InterPro" id="IPR042174">
    <property type="entry name" value="RecF_2"/>
</dbReference>
<comment type="function">
    <text evidence="12 13">The RecF protein is involved in DNA metabolism; it is required for DNA replication and normal SOS inducibility. RecF binds preferentially to single-stranded, linear DNA. It also seems to bind ATP.</text>
</comment>
<evidence type="ECO:0000256" key="9">
    <source>
        <dbReference type="ARBA" id="ARBA00023125"/>
    </source>
</evidence>
<comment type="similarity">
    <text evidence="2 12 13">Belongs to the RecF family.</text>
</comment>
<organism evidence="15 16">
    <name type="scientific">Helicovermis profundi</name>
    <dbReference type="NCBI Taxonomy" id="3065157"/>
    <lineage>
        <taxon>Bacteria</taxon>
        <taxon>Bacillati</taxon>
        <taxon>Bacillota</taxon>
        <taxon>Clostridia</taxon>
        <taxon>Helicovermis</taxon>
    </lineage>
</organism>
<proteinExistence type="inferred from homology"/>
<feature type="binding site" evidence="12">
    <location>
        <begin position="30"/>
        <end position="37"/>
    </location>
    <ligand>
        <name>ATP</name>
        <dbReference type="ChEBI" id="CHEBI:30616"/>
    </ligand>
</feature>
<dbReference type="CDD" id="cd03242">
    <property type="entry name" value="ABC_RecF"/>
    <property type="match status" value="1"/>
</dbReference>
<dbReference type="HAMAP" id="MF_00365">
    <property type="entry name" value="RecF"/>
    <property type="match status" value="1"/>
</dbReference>
<evidence type="ECO:0000259" key="14">
    <source>
        <dbReference type="Pfam" id="PF02463"/>
    </source>
</evidence>
<dbReference type="Pfam" id="PF02463">
    <property type="entry name" value="SMC_N"/>
    <property type="match status" value="1"/>
</dbReference>
<dbReference type="InterPro" id="IPR018078">
    <property type="entry name" value="DNA-binding_RecF_CS"/>
</dbReference>
<sequence length="370" mass="43214">MYIKEIKLINFRNYEELKIDFSNNVNIIMGNNAQGKTNLIESIYLSGFGKSFRTSKENDIININKDFLFVRITFVKKNRENTIEYKIINNKKKEIKINNNSIKKISDLLGIINIVIFSPDDLKLIKNSPLERRKFIDRELSQMNNAYCKNLIEYHKILNHRNKLLKQIFFNNKLKDTLDIWNKKLVEIGIVIIIKRREFIKNLSSISNKIHKNITNNLENLSIIYEPNIKSSLSNNNKNIEIEFSELLTKNIEVDIKRGYTSIGPHRDDISFFINDIDVKKYGSQGQQRTSVLSLKLSEIELIYNETKEYPILLLDDVMSELDINRQNDLVKTLNKVQTIITTTDVNNIHINNINKSTLFKVDSGKIVKI</sequence>
<evidence type="ECO:0000256" key="4">
    <source>
        <dbReference type="ARBA" id="ARBA00022490"/>
    </source>
</evidence>
<evidence type="ECO:0000256" key="7">
    <source>
        <dbReference type="ARBA" id="ARBA00022763"/>
    </source>
</evidence>
<keyword evidence="8 12" id="KW-0067">ATP-binding</keyword>
<dbReference type="GO" id="GO:0005737">
    <property type="term" value="C:cytoplasm"/>
    <property type="evidence" value="ECO:0007669"/>
    <property type="project" value="UniProtKB-SubCell"/>
</dbReference>
<evidence type="ECO:0000256" key="13">
    <source>
        <dbReference type="RuleBase" id="RU000578"/>
    </source>
</evidence>
<dbReference type="InterPro" id="IPR027417">
    <property type="entry name" value="P-loop_NTPase"/>
</dbReference>
<evidence type="ECO:0000256" key="1">
    <source>
        <dbReference type="ARBA" id="ARBA00004496"/>
    </source>
</evidence>
<evidence type="ECO:0000313" key="16">
    <source>
        <dbReference type="Proteomes" id="UP001321786"/>
    </source>
</evidence>
<evidence type="ECO:0000256" key="11">
    <source>
        <dbReference type="ARBA" id="ARBA00023236"/>
    </source>
</evidence>
<dbReference type="SUPFAM" id="SSF52540">
    <property type="entry name" value="P-loop containing nucleoside triphosphate hydrolases"/>
    <property type="match status" value="1"/>
</dbReference>
<reference evidence="15 16" key="1">
    <citation type="submission" date="2023-08" db="EMBL/GenBank/DDBJ databases">
        <title>Helicovermis profunda gen. nov., sp. nov., a novel mesophilic, fermentative bacterium within the Bacillota from a deep-sea hydrothermal vent chimney.</title>
        <authorList>
            <person name="Miyazaki U."/>
            <person name="Mizutani D."/>
            <person name="Hashimoto Y."/>
            <person name="Tame A."/>
            <person name="Sawayama S."/>
            <person name="Miyazaki J."/>
            <person name="Takai K."/>
            <person name="Nakagawa S."/>
        </authorList>
    </citation>
    <scope>NUCLEOTIDE SEQUENCE [LARGE SCALE GENOMIC DNA]</scope>
    <source>
        <strain evidence="15 16">S502</strain>
    </source>
</reference>
<evidence type="ECO:0000256" key="10">
    <source>
        <dbReference type="ARBA" id="ARBA00023204"/>
    </source>
</evidence>
<evidence type="ECO:0000256" key="2">
    <source>
        <dbReference type="ARBA" id="ARBA00008016"/>
    </source>
</evidence>
<dbReference type="GO" id="GO:0006302">
    <property type="term" value="P:double-strand break repair"/>
    <property type="evidence" value="ECO:0007669"/>
    <property type="project" value="TreeGrafter"/>
</dbReference>
<dbReference type="AlphaFoldDB" id="A0AAU9E369"/>
<evidence type="ECO:0000256" key="3">
    <source>
        <dbReference type="ARBA" id="ARBA00020170"/>
    </source>
</evidence>
<keyword evidence="6 12" id="KW-0547">Nucleotide-binding</keyword>
<comment type="subcellular location">
    <subcellularLocation>
        <location evidence="1 12 13">Cytoplasm</location>
    </subcellularLocation>
</comment>
<evidence type="ECO:0000313" key="15">
    <source>
        <dbReference type="EMBL" id="BEP27673.1"/>
    </source>
</evidence>
<evidence type="ECO:0000256" key="8">
    <source>
        <dbReference type="ARBA" id="ARBA00022840"/>
    </source>
</evidence>
<dbReference type="InterPro" id="IPR003395">
    <property type="entry name" value="RecF/RecN/SMC_N"/>
</dbReference>
<dbReference type="EMBL" id="AP028654">
    <property type="protein sequence ID" value="BEP27673.1"/>
    <property type="molecule type" value="Genomic_DNA"/>
</dbReference>
<keyword evidence="10 12" id="KW-0234">DNA repair</keyword>
<dbReference type="GO" id="GO:0006260">
    <property type="term" value="P:DNA replication"/>
    <property type="evidence" value="ECO:0007669"/>
    <property type="project" value="UniProtKB-UniRule"/>
</dbReference>
<keyword evidence="5 12" id="KW-0235">DNA replication</keyword>
<dbReference type="PANTHER" id="PTHR32182:SF0">
    <property type="entry name" value="DNA REPLICATION AND REPAIR PROTEIN RECF"/>
    <property type="match status" value="1"/>
</dbReference>
<dbReference type="PANTHER" id="PTHR32182">
    <property type="entry name" value="DNA REPLICATION AND REPAIR PROTEIN RECF"/>
    <property type="match status" value="1"/>
</dbReference>
<evidence type="ECO:0000256" key="5">
    <source>
        <dbReference type="ARBA" id="ARBA00022705"/>
    </source>
</evidence>
<dbReference type="KEGG" id="hprf:HLPR_00040"/>
<dbReference type="GO" id="GO:0009432">
    <property type="term" value="P:SOS response"/>
    <property type="evidence" value="ECO:0007669"/>
    <property type="project" value="UniProtKB-UniRule"/>
</dbReference>
<protein>
    <recommendedName>
        <fullName evidence="3 12">DNA replication and repair protein RecF</fullName>
    </recommendedName>
</protein>
<accession>A0AAU9E369</accession>
<name>A0AAU9E369_9FIRM</name>
<dbReference type="GO" id="GO:0000731">
    <property type="term" value="P:DNA synthesis involved in DNA repair"/>
    <property type="evidence" value="ECO:0007669"/>
    <property type="project" value="TreeGrafter"/>
</dbReference>
<gene>
    <name evidence="12 15" type="primary">recF</name>
    <name evidence="15" type="ORF">HLPR_00040</name>
</gene>
<keyword evidence="4 12" id="KW-0963">Cytoplasm</keyword>
<evidence type="ECO:0000256" key="6">
    <source>
        <dbReference type="ARBA" id="ARBA00022741"/>
    </source>
</evidence>
<dbReference type="RefSeq" id="WP_338536045.1">
    <property type="nucleotide sequence ID" value="NZ_AP028654.1"/>
</dbReference>
<dbReference type="Gene3D" id="1.20.1050.90">
    <property type="entry name" value="RecF/RecN/SMC, N-terminal domain"/>
    <property type="match status" value="1"/>
</dbReference>
<dbReference type="NCBIfam" id="TIGR00611">
    <property type="entry name" value="recf"/>
    <property type="match status" value="1"/>
</dbReference>
<keyword evidence="7 12" id="KW-0227">DNA damage</keyword>
<dbReference type="Gene3D" id="3.40.50.300">
    <property type="entry name" value="P-loop containing nucleotide triphosphate hydrolases"/>
    <property type="match status" value="1"/>
</dbReference>
<evidence type="ECO:0000256" key="12">
    <source>
        <dbReference type="HAMAP-Rule" id="MF_00365"/>
    </source>
</evidence>
<feature type="domain" description="RecF/RecN/SMC N-terminal" evidence="14">
    <location>
        <begin position="2"/>
        <end position="348"/>
    </location>
</feature>
<keyword evidence="11 12" id="KW-0742">SOS response</keyword>
<dbReference type="GO" id="GO:0003697">
    <property type="term" value="F:single-stranded DNA binding"/>
    <property type="evidence" value="ECO:0007669"/>
    <property type="project" value="UniProtKB-UniRule"/>
</dbReference>
<dbReference type="Proteomes" id="UP001321786">
    <property type="component" value="Chromosome"/>
</dbReference>
<keyword evidence="9 12" id="KW-0238">DNA-binding</keyword>
<dbReference type="PROSITE" id="PS00618">
    <property type="entry name" value="RECF_2"/>
    <property type="match status" value="1"/>
</dbReference>
<dbReference type="InterPro" id="IPR001238">
    <property type="entry name" value="DNA-binding_RecF"/>
</dbReference>
<keyword evidence="16" id="KW-1185">Reference proteome</keyword>
<dbReference type="GO" id="GO:0005524">
    <property type="term" value="F:ATP binding"/>
    <property type="evidence" value="ECO:0007669"/>
    <property type="project" value="UniProtKB-UniRule"/>
</dbReference>